<keyword evidence="6" id="KW-1133">Transmembrane helix</keyword>
<dbReference type="Proteomes" id="UP001141806">
    <property type="component" value="Unassembled WGS sequence"/>
</dbReference>
<dbReference type="PROSITE" id="PS51450">
    <property type="entry name" value="LRR"/>
    <property type="match status" value="1"/>
</dbReference>
<dbReference type="FunFam" id="3.80.10.10:FF:000383">
    <property type="entry name" value="Leucine-rich repeat receptor protein kinase EMS1"/>
    <property type="match status" value="1"/>
</dbReference>
<dbReference type="PANTHER" id="PTHR48063:SF112">
    <property type="entry name" value="RECEPTOR LIKE PROTEIN 30-LIKE"/>
    <property type="match status" value="1"/>
</dbReference>
<dbReference type="InterPro" id="IPR032675">
    <property type="entry name" value="LRR_dom_sf"/>
</dbReference>
<keyword evidence="2" id="KW-0433">Leucine-rich repeat</keyword>
<evidence type="ECO:0000256" key="5">
    <source>
        <dbReference type="ARBA" id="ARBA00022737"/>
    </source>
</evidence>
<dbReference type="EMBL" id="JAMYWD010000004">
    <property type="protein sequence ID" value="KAJ4973125.1"/>
    <property type="molecule type" value="Genomic_DNA"/>
</dbReference>
<dbReference type="PANTHER" id="PTHR48063">
    <property type="entry name" value="LRR RECEPTOR-LIKE KINASE"/>
    <property type="match status" value="1"/>
</dbReference>
<keyword evidence="3" id="KW-0812">Transmembrane</keyword>
<evidence type="ECO:0000256" key="4">
    <source>
        <dbReference type="ARBA" id="ARBA00022729"/>
    </source>
</evidence>
<evidence type="ECO:0000313" key="10">
    <source>
        <dbReference type="Proteomes" id="UP001141806"/>
    </source>
</evidence>
<comment type="caution">
    <text evidence="9">The sequence shown here is derived from an EMBL/GenBank/DDBJ whole genome shotgun (WGS) entry which is preliminary data.</text>
</comment>
<keyword evidence="10" id="KW-1185">Reference proteome</keyword>
<keyword evidence="4" id="KW-0732">Signal</keyword>
<evidence type="ECO:0000256" key="2">
    <source>
        <dbReference type="ARBA" id="ARBA00022614"/>
    </source>
</evidence>
<dbReference type="AlphaFoldDB" id="A0A9Q0QVA8"/>
<keyword evidence="5" id="KW-0677">Repeat</keyword>
<evidence type="ECO:0000256" key="6">
    <source>
        <dbReference type="ARBA" id="ARBA00022989"/>
    </source>
</evidence>
<evidence type="ECO:0000313" key="9">
    <source>
        <dbReference type="EMBL" id="KAJ4973125.1"/>
    </source>
</evidence>
<gene>
    <name evidence="9" type="ORF">NE237_006299</name>
</gene>
<dbReference type="OrthoDB" id="1939111at2759"/>
<evidence type="ECO:0000256" key="8">
    <source>
        <dbReference type="ARBA" id="ARBA00023180"/>
    </source>
</evidence>
<organism evidence="9 10">
    <name type="scientific">Protea cynaroides</name>
    <dbReference type="NCBI Taxonomy" id="273540"/>
    <lineage>
        <taxon>Eukaryota</taxon>
        <taxon>Viridiplantae</taxon>
        <taxon>Streptophyta</taxon>
        <taxon>Embryophyta</taxon>
        <taxon>Tracheophyta</taxon>
        <taxon>Spermatophyta</taxon>
        <taxon>Magnoliopsida</taxon>
        <taxon>Proteales</taxon>
        <taxon>Proteaceae</taxon>
        <taxon>Protea</taxon>
    </lineage>
</organism>
<evidence type="ECO:0000256" key="1">
    <source>
        <dbReference type="ARBA" id="ARBA00004479"/>
    </source>
</evidence>
<dbReference type="Gene3D" id="3.80.10.10">
    <property type="entry name" value="Ribonuclease Inhibitor"/>
    <property type="match status" value="1"/>
</dbReference>
<protein>
    <submittedName>
        <fullName evidence="9">Uncharacterized protein</fullName>
    </submittedName>
</protein>
<name>A0A9Q0QVA8_9MAGN</name>
<accession>A0A9Q0QVA8</accession>
<dbReference type="InterPro" id="IPR001611">
    <property type="entry name" value="Leu-rich_rpt"/>
</dbReference>
<comment type="subcellular location">
    <subcellularLocation>
        <location evidence="1">Membrane</location>
        <topology evidence="1">Single-pass type I membrane protein</topology>
    </subcellularLocation>
</comment>
<reference evidence="9" key="1">
    <citation type="journal article" date="2023" name="Plant J.">
        <title>The genome of the king protea, Protea cynaroides.</title>
        <authorList>
            <person name="Chang J."/>
            <person name="Duong T.A."/>
            <person name="Schoeman C."/>
            <person name="Ma X."/>
            <person name="Roodt D."/>
            <person name="Barker N."/>
            <person name="Li Z."/>
            <person name="Van de Peer Y."/>
            <person name="Mizrachi E."/>
        </authorList>
    </citation>
    <scope>NUCLEOTIDE SEQUENCE</scope>
    <source>
        <tissue evidence="9">Young leaves</tissue>
    </source>
</reference>
<dbReference type="InterPro" id="IPR046956">
    <property type="entry name" value="RLP23-like"/>
</dbReference>
<evidence type="ECO:0000256" key="7">
    <source>
        <dbReference type="ARBA" id="ARBA00023136"/>
    </source>
</evidence>
<evidence type="ECO:0000256" key="3">
    <source>
        <dbReference type="ARBA" id="ARBA00022692"/>
    </source>
</evidence>
<dbReference type="SUPFAM" id="SSF52058">
    <property type="entry name" value="L domain-like"/>
    <property type="match status" value="1"/>
</dbReference>
<keyword evidence="8" id="KW-0325">Glycoprotein</keyword>
<keyword evidence="7" id="KW-0472">Membrane</keyword>
<proteinExistence type="predicted"/>
<sequence length="100" mass="10862">MNSGEIPSETFSCSSLRHLNLNNNFTGQIPHGSISKLETLNLSNNMLSGEIPAEIRLFTGLKFLDLGGNVLKGNILNSISNLTELQYLTLASNQVLGEKD</sequence>
<dbReference type="GO" id="GO:0016020">
    <property type="term" value="C:membrane"/>
    <property type="evidence" value="ECO:0007669"/>
    <property type="project" value="UniProtKB-SubCell"/>
</dbReference>
<dbReference type="Pfam" id="PF13855">
    <property type="entry name" value="LRR_8"/>
    <property type="match status" value="1"/>
</dbReference>